<evidence type="ECO:0000256" key="22">
    <source>
        <dbReference type="PROSITE-ProRule" id="PRU00175"/>
    </source>
</evidence>
<evidence type="ECO:0000256" key="8">
    <source>
        <dbReference type="ARBA" id="ARBA00022657"/>
    </source>
</evidence>
<keyword evidence="13 22" id="KW-0863">Zinc-finger</keyword>
<keyword evidence="18" id="KW-0391">Immunity</keyword>
<evidence type="ECO:0000256" key="14">
    <source>
        <dbReference type="ARBA" id="ARBA00022786"/>
    </source>
</evidence>
<keyword evidence="9" id="KW-0551">Lipid droplet</keyword>
<evidence type="ECO:0000256" key="16">
    <source>
        <dbReference type="ARBA" id="ARBA00022833"/>
    </source>
</evidence>
<dbReference type="Gene3D" id="3.40.50.300">
    <property type="entry name" value="P-loop containing nucleotide triphosphate hydrolases"/>
    <property type="match status" value="2"/>
</dbReference>
<protein>
    <recommendedName>
        <fullName evidence="6">RING-type E3 ubiquitin transferase</fullName>
        <ecNumber evidence="6">2.3.2.27</ecNumber>
    </recommendedName>
</protein>
<dbReference type="SUPFAM" id="SSF52540">
    <property type="entry name" value="P-loop containing nucleoside triphosphate hydrolases"/>
    <property type="match status" value="2"/>
</dbReference>
<evidence type="ECO:0000256" key="3">
    <source>
        <dbReference type="ARBA" id="ARBA00004514"/>
    </source>
</evidence>
<evidence type="ECO:0000256" key="10">
    <source>
        <dbReference type="ARBA" id="ARBA00022679"/>
    </source>
</evidence>
<keyword evidence="15" id="KW-0378">Hydrolase</keyword>
<dbReference type="SUPFAM" id="SSF57850">
    <property type="entry name" value="RING/U-box"/>
    <property type="match status" value="1"/>
</dbReference>
<dbReference type="GO" id="GO:0006511">
    <property type="term" value="P:ubiquitin-dependent protein catabolic process"/>
    <property type="evidence" value="ECO:0007669"/>
    <property type="project" value="TreeGrafter"/>
</dbReference>
<keyword evidence="14" id="KW-0833">Ubl conjugation pathway</keyword>
<keyword evidence="12" id="KW-0547">Nucleotide-binding</keyword>
<dbReference type="GO" id="GO:0005524">
    <property type="term" value="F:ATP binding"/>
    <property type="evidence" value="ECO:0007669"/>
    <property type="project" value="UniProtKB-KW"/>
</dbReference>
<dbReference type="SMART" id="SM00382">
    <property type="entry name" value="AAA"/>
    <property type="match status" value="2"/>
</dbReference>
<evidence type="ECO:0000256" key="20">
    <source>
        <dbReference type="ARBA" id="ARBA00023268"/>
    </source>
</evidence>
<dbReference type="PROSITE" id="PS00518">
    <property type="entry name" value="ZF_RING_1"/>
    <property type="match status" value="1"/>
</dbReference>
<comment type="catalytic activity">
    <reaction evidence="21">
        <text>ATP + H2O = ADP + phosphate + H(+)</text>
        <dbReference type="Rhea" id="RHEA:13065"/>
        <dbReference type="ChEBI" id="CHEBI:15377"/>
        <dbReference type="ChEBI" id="CHEBI:15378"/>
        <dbReference type="ChEBI" id="CHEBI:30616"/>
        <dbReference type="ChEBI" id="CHEBI:43474"/>
        <dbReference type="ChEBI" id="CHEBI:456216"/>
    </reaction>
    <physiologicalReaction direction="left-to-right" evidence="21">
        <dbReference type="Rhea" id="RHEA:13066"/>
    </physiologicalReaction>
</comment>
<dbReference type="GO" id="GO:0016020">
    <property type="term" value="C:membrane"/>
    <property type="evidence" value="ECO:0007669"/>
    <property type="project" value="TreeGrafter"/>
</dbReference>
<keyword evidence="17" id="KW-0067">ATP-binding</keyword>
<dbReference type="GO" id="GO:0008270">
    <property type="term" value="F:zinc ion binding"/>
    <property type="evidence" value="ECO:0007669"/>
    <property type="project" value="UniProtKB-KW"/>
</dbReference>
<dbReference type="FunFam" id="3.40.50.300:FF:000804">
    <property type="entry name" value="E3 ubiquitin-protein ligase RNF213"/>
    <property type="match status" value="1"/>
</dbReference>
<keyword evidence="7" id="KW-0963">Cytoplasm</keyword>
<keyword evidence="19" id="KW-0443">Lipid metabolism</keyword>
<dbReference type="InterPro" id="IPR018957">
    <property type="entry name" value="Znf_C3HC4_RING-type"/>
</dbReference>
<dbReference type="GO" id="GO:0016887">
    <property type="term" value="F:ATP hydrolysis activity"/>
    <property type="evidence" value="ECO:0007669"/>
    <property type="project" value="InterPro"/>
</dbReference>
<comment type="pathway">
    <text evidence="4">Protein modification; protein ubiquitination.</text>
</comment>
<evidence type="ECO:0000259" key="23">
    <source>
        <dbReference type="PROSITE" id="PS50089"/>
    </source>
</evidence>
<evidence type="ECO:0000256" key="7">
    <source>
        <dbReference type="ARBA" id="ARBA00022490"/>
    </source>
</evidence>
<dbReference type="InterPro" id="IPR017907">
    <property type="entry name" value="Znf_RING_CS"/>
</dbReference>
<keyword evidence="8" id="KW-0037">Angiogenesis</keyword>
<sequence length="4618" mass="530316">MSCFSLSLKLSGGWVDGGEEDEQLHCDRSGSAGGLEICSISVPSGLSWVKMPSNALVCLCTSASHLRYRGGGGLTSFSPISRHCAPFDDVITVYFHAILSRDFKFDPVLHKIFIRTGIAGKDKWTNFCELHCSKDLAEHGYLIEGCGMIPKNYLDQPIAYKYYIARGKQGEHEFIYKKGPKETIVNRCLIIQSQYLNGTDWHQYDDIVCAAPSESMWTTIKNNLPFWTKSENNTVKGKQIAARVMLDSLFSILNTWTLNNVKNFLFQFRHFYVVNIKPMIHEGGPKEWRELKFGEEQMKALILDYLKKIVHDSANCTVQNKLGLGLIILLLGQCYRLPTSETDLEQLCSILSLISSFLFRMELHLMTFCDICIKRGIHQWLWTIPILHIFTSKELNNVQLHPPLQNEKKWAGLEDLPFIEYRDKKEHQQILLERMKEKKYLLERNRLLFRSWFSLLPLQNLVEFVHNSPADLLDCLPGTYYRLQGMRSLQSNCKVCSHFFHFNFFFFEWKKILMAELESRIKQVPKLIISYEIQELMFHVDEKGNLLDLISTYDLNNLGQLVSAAITRQWPIDQTGKAMRDLEGVLHHLLVWPDIKHIFIFNGKLNILDQLTDEAQELMAVADSIYTNVIEKLMAGNILVKHVELIVKHKTQFISIYELNQRSELEKVLTLRLQEVLAVKREQNWLGSLLDMCRKVQDFHRETLALKELNVVVKARSPVSDNTDKIETYYHLSPVLKEVSKHICNIKESHIFHYCWELTAKKLAEDADNLDSEEDIAILNLDEVPDFLFDPSYREFCRLYNCLKSGELTFAEVDALFKDFVNDYDEVKKDFQIMCGQHSHDGGEWIDERIHQIQQYHELHLALDSAEVIEAIKEVLNLSGDFKVLLHLLNFKRSSIQQEKLSSMSPELMHAKKLLQDVTESRRRCLEELALRKEFVSWVKEALEDINELKVFVDLASISAGENDMDVDRVACFHDAVLGYSSLLYELKRESGFEEFMNCLGKLWKALASDNNLPKKLRDSARYLEWLKTIKESHGSVELSSISLATTINAKGIYTIRAPTEGQKVSVLCLTIPESHGGQEEVRRYSFEELQELMNKLMLMSGKVEQSAEVEKFSEVFSSVQRLALSFIDLYSAGNMLFQSWIADVNCSPKNELCIIMNFNLHPSCDLLGNGDITEVLPAICRKMESFLERWNLFVSEKRSQYFYLNFYTAEQIVYLCRDLGSKCPSEAALMMLSFIKHNCSKQDVHEVTKQMESKKSKRNFDFFEPMERKTAELTVELEHIWESYMKNMDSFFPGCLDIETLGIFLDKLASLEKRSITRVLPQGLHVSRPNLILCPRSDILASTLAIYMNSPEQTLPSYDEVLLCTPATTYEEVELFLRRCLTPGCKEKKVYSLLFADELSYDVGYRSEELFQRLHLKHQDDYSLVILCNCEREHCYVPSVFSQFRVHMIPQQPLRDVQSYLGNHYKATQSENSPASLFKDQMCIGVVSSKRAGMGKSLYVKRLHEKMRAKLHGFDVPLKTIRLIEPHVDESKVLKSLLPFLVEKYQKEPMMFHFDITSSVQMGIPEFLFKLLVLRYLADIDGKLWLRRQCHLYVIEILETTSSPKRSRATFPGLSYNLLDVFPKVTCRSPLKVLERDTQKDRSHDCSDPGMDQELFCSAAFQRPFQYLTRFFRADNLDTFQYEEDSVEGTPAECLQLLLIHCGVKDPSWSELRNFAWFLNLQLRNCERSVFCNRDFIHDALQGFKNFVVTFMILMAKDFATPSLNISDESPGRQVFNMEGVTEEDLAPFRIRRKWESEPHPYIFFNEDSTSMTFIGFHLKPNANGGIDAINPLNGSIIKNNVMSTQLYQGLVLQRVPFNVDFDRLPRDQKIATLCMVLGIQWPIDPDETYELTTDNILKILAIEMRFRCGIPVVLMGETGCGKTRLIKFLCELRRSGAPANNMKLVKVHGGTTADAIYDKVRDVEAIAIANMQQFQFGTILFFDEANTTEAVSSIKEVLCDHTVEGEPLKHNSGLQIIAACNPYRKHTEKMIERLESSGLGYHVKAEETKDKLGSIPLRQLVYRVHALPPSMMPLVWDFGQLNNSTEKLYIQQIVQRLNRSIPMSDDEIMTMTQVLFESQTYMRKRNDECSFISLRDVERCVEVFKWFYSRSELLMKHLEKYLAETKTAKGFSQRDPFIWSLVLSVSVCYHASLAKKEAYRRVISKILPSPYDNEKEILEEIGLVQDLFLNGAPLRETIARNLALKENVFMMVICIELKIPLFLIGKPGSSKSLAKTIVADAMQGQAAYSELYKELKQIHLVSFQCSPHSTPEGIINTFKHCSRFQEGKNLKEYVSVVVLDEIGLAEDSPKMPLKTLHPLLEDGCVDDDPLPHKKVGFIGISNWALDPAKMNRGIFVSRGDPSKKELIESAKGICASERVILQKVEHFFPIFADAYEEICKIQNKEFFGLRDYYSLIKMAFALTKRFKSTPGPRDLAEVVLRNFSGKEGIEALDIFMSKMAEKGNVHCENISTINLVKQNIYSDYQEGECRYLLVLTENYAALQILQQTFFREAQPEIIFGSSFPKDQEYTQICRNINRVKICMETGQMVVLLNLQNLYESLYDALNQYYVQLAGQKYVDLGLGTHRVKCRVHPEFRLIVIEEKEVVYKHFPIPLINRLEKHYLDINSVLEKWQRDIVKELKKWVDNFRAVNTEKHLMGQQKYTPSDVFVGYHSDTCASVVLQVTEELKTGISSQELIQKVEEQAKLVLLNCATPDSVIRLGDSCLGSILAHQLAALYFQQQQHACLADFLHACLDRESRNRTVFTEITTFSRLLTAADTETFQKEMCCDMDNLKVLFLHQFDTEHSFLKEIRATPGRKILIVQTDFENGPLSAQLVASAKYSAVNEINKIDLNDASVFVFFITKLSRVKGGSSYVGFHGGLWQSVHIDDLRRSKDIVSDVSALRNITISELFSEDKGKSVENHNSMMAEGLEEKEEEMEVEVIATPSQETLSCVQSAVGMLRDQNEIASRSTKRIEILLSLLSEEDDLKGSFLKITKKRLSDLLMKQEESVYTMKQWVLQEASNLNALQEAGTFRHTLWKRVQRAVTPLLAYMLSVLDRDCNLDLLVNPVIENCVKDLWMYIFSDLKLLNIPYVMGQRSSQKETVLVQNYSEFSSAVGNEMPFSWRIKDYLEDILIQAQHIENEDHAKKFVNIFQQTALGKYIATLSEEEQNTLFHCYSRDFILLTMGVTSYKELHLLRMALISCIEEIKPASSTAEDGVLPLPWIHLGYHQFRNRLQNFTRILAVYPDVFDALDKHRGCICFFQNTVLDVLSALACTEMLQEKLLNCSPEAWLQQVKNLQMPIELVCSVNYLHHNGGQCEQLLQEVRSQWNRVFSVSLFVEHVLLEAETSISGVQDLVKKYTVQLGKCFQWNSDIKSHKTFTAVMEVLRQCKEAVSLIFCRYGLKPCPICMGDPTEPVNLPCDHVYCHSCIKVWLVPERMQCPLCLTKVPEDYTPTVSKDIAIGKNAQFRKCCNSFFIDLVSTMCFKDNEPPEKAVIQELLNLLFVHAKYLRGSAESDVHTKSLSPFDDVVDKTPVIRSMVLKLLLKYSFSDVKVYIKEYLSQVETSHLLDNEDKVELYVLFVNCFEESKTNYLKDNGHFLKSYLKLGRSSQETSQEATIEYLQGVARIRQFMDMAAELLFELHGTAEKKHYLERVMQFCDQIQNDWCRVYLIRKLTDLCGMEFTQRLSSETQFQWIFPSEIIQQQQRQKLGQIDRFLVYGRNYRMLRDAMGKAMIESQTHNLAAALKILFYFLLRRLILFVLFQQCDILKEFIQNSRVLPSSEWEAFANYLVTNSLPSLSLSAQDSSHKRVVIEMAVHTAAVLLSGQNQLLVPLRNLAFSPNTMQNAFLPTMPEDLLAQAVKWEATVGLHWYKGLLGFIHILCSPFQCGRPMQQGRCVDCGAAIGGENHRALPTFQKAHIGNDRTQTGHVLGDPGKRVVEVAPEREMPPAALILIRLLTHLALLLGATKNPQSLLQIIKPEVQDPVSFFLQHIRKDIEQLMNTLGKSADDTANVVHLILCRLLKEIQDQGKESRLPDALSKREHRNNWERLVAQTVILPELKQLDKTLLELNQEISTDERLSSNPLVKLIYGDPATFLSRLPKNSIVHCSRMWSCRKSISVQYLSHIVQQKGGKEPVPILWKFLQKEAELRLVKFLPEILALQKDLVKRFQNISEVEYRTIEDFLNNLPSGMKHLMMNRVKIFLNVWNKLRSSLETSGEIKLPKGYCDNDLTVQNEFEIILPRRQGLGLCSTALSSYLIALHNDFVTSIEKETPDANRYSVSPTEVTDLHVIAYEVERDLIPLILSNCQYSLEKGGEAVQEFDLAKIQQQLIRRFLQGKPLITLKGMPTLMYRHDRNYEHLFSELKSKLSQSSLPNSTISTISGELQSYSDICEALSVTEITLGFLAMAGGDPEMTLTEYMENILQMGSQTSAHVLKALSRCQLKHTIALWQLIASHKSEQLLHLKRVEVSASYKHKLTMESTKLLTAFLVQAGMESFLQELHEMILLKLKHPQEEFNPVWSLKDTFISYLEQKDSKMLEEIENMFPEEILLSQCIDAWKLAATLKRNRSSRRS</sequence>
<dbReference type="InterPro" id="IPR003593">
    <property type="entry name" value="AAA+_ATPase"/>
</dbReference>
<dbReference type="PROSITE" id="PS50089">
    <property type="entry name" value="ZF_RING_2"/>
    <property type="match status" value="1"/>
</dbReference>
<evidence type="ECO:0000256" key="5">
    <source>
        <dbReference type="ARBA" id="ARBA00006914"/>
    </source>
</evidence>
<dbReference type="InterPro" id="IPR046439">
    <property type="entry name" value="ZF_RZ_dom"/>
</dbReference>
<dbReference type="PANTHER" id="PTHR22605">
    <property type="entry name" value="RZ-TYPE DOMAIN-CONTAINING PROTEIN"/>
    <property type="match status" value="1"/>
</dbReference>
<dbReference type="InterPro" id="IPR001841">
    <property type="entry name" value="Znf_RING"/>
</dbReference>
<evidence type="ECO:0000256" key="1">
    <source>
        <dbReference type="ARBA" id="ARBA00000900"/>
    </source>
</evidence>
<dbReference type="GO" id="GO:0002040">
    <property type="term" value="P:sprouting angiogenesis"/>
    <property type="evidence" value="ECO:0007669"/>
    <property type="project" value="TreeGrafter"/>
</dbReference>
<feature type="domain" description="RZ-type" evidence="24">
    <location>
        <begin position="3896"/>
        <end position="3971"/>
    </location>
</feature>
<dbReference type="Ensembl" id="ENSVKKT00000026092.1">
    <property type="protein sequence ID" value="ENSVKKP00000025477.1"/>
    <property type="gene ID" value="ENSVKKG00000016407.1"/>
</dbReference>
<feature type="domain" description="RING-type" evidence="23">
    <location>
        <begin position="3450"/>
        <end position="3488"/>
    </location>
</feature>
<comment type="subcellular location">
    <subcellularLocation>
        <location evidence="3">Cytoplasm</location>
        <location evidence="3">Cytosol</location>
    </subcellularLocation>
    <subcellularLocation>
        <location evidence="2">Lipid droplet</location>
    </subcellularLocation>
</comment>
<organism evidence="25 26">
    <name type="scientific">Varanus komodoensis</name>
    <name type="common">Komodo dragon</name>
    <dbReference type="NCBI Taxonomy" id="61221"/>
    <lineage>
        <taxon>Eukaryota</taxon>
        <taxon>Metazoa</taxon>
        <taxon>Chordata</taxon>
        <taxon>Craniata</taxon>
        <taxon>Vertebrata</taxon>
        <taxon>Euteleostomi</taxon>
        <taxon>Lepidosauria</taxon>
        <taxon>Squamata</taxon>
        <taxon>Bifurcata</taxon>
        <taxon>Unidentata</taxon>
        <taxon>Episquamata</taxon>
        <taxon>Toxicofera</taxon>
        <taxon>Anguimorpha</taxon>
        <taxon>Paleoanguimorpha</taxon>
        <taxon>Varanoidea</taxon>
        <taxon>Varanidae</taxon>
        <taxon>Varanus</taxon>
    </lineage>
</organism>
<dbReference type="PROSITE" id="PS51981">
    <property type="entry name" value="ZF_RZ"/>
    <property type="match status" value="1"/>
</dbReference>
<dbReference type="GO" id="GO:0005829">
    <property type="term" value="C:cytosol"/>
    <property type="evidence" value="ECO:0007669"/>
    <property type="project" value="UniProtKB-SubCell"/>
</dbReference>
<dbReference type="Gene3D" id="3.30.40.10">
    <property type="entry name" value="Zinc/RING finger domain, C3HC4 (zinc finger)"/>
    <property type="match status" value="1"/>
</dbReference>
<dbReference type="GO" id="GO:0005730">
    <property type="term" value="C:nucleolus"/>
    <property type="evidence" value="ECO:0007669"/>
    <property type="project" value="TreeGrafter"/>
</dbReference>
<evidence type="ECO:0000256" key="18">
    <source>
        <dbReference type="ARBA" id="ARBA00022859"/>
    </source>
</evidence>
<dbReference type="Proteomes" id="UP000694545">
    <property type="component" value="Unplaced"/>
</dbReference>
<evidence type="ECO:0000256" key="12">
    <source>
        <dbReference type="ARBA" id="ARBA00022741"/>
    </source>
</evidence>
<dbReference type="PANTHER" id="PTHR22605:SF16">
    <property type="entry name" value="E3 UBIQUITIN-PROTEIN LIGASE RNF213"/>
    <property type="match status" value="1"/>
</dbReference>
<proteinExistence type="inferred from homology"/>
<evidence type="ECO:0000313" key="26">
    <source>
        <dbReference type="Proteomes" id="UP000694545"/>
    </source>
</evidence>
<dbReference type="InterPro" id="IPR013083">
    <property type="entry name" value="Znf_RING/FYVE/PHD"/>
</dbReference>
<evidence type="ECO:0000256" key="21">
    <source>
        <dbReference type="ARBA" id="ARBA00048778"/>
    </source>
</evidence>
<evidence type="ECO:0000256" key="9">
    <source>
        <dbReference type="ARBA" id="ARBA00022677"/>
    </source>
</evidence>
<evidence type="ECO:0000313" key="25">
    <source>
        <dbReference type="Ensembl" id="ENSVKKP00000025477.1"/>
    </source>
</evidence>
<dbReference type="Pfam" id="PF20173">
    <property type="entry name" value="ZnF_RZ-type"/>
    <property type="match status" value="1"/>
</dbReference>
<dbReference type="GO" id="GO:0006629">
    <property type="term" value="P:lipid metabolic process"/>
    <property type="evidence" value="ECO:0007669"/>
    <property type="project" value="UniProtKB-KW"/>
</dbReference>
<keyword evidence="11" id="KW-0479">Metal-binding</keyword>
<comment type="catalytic activity">
    <reaction evidence="1">
        <text>S-ubiquitinyl-[E2 ubiquitin-conjugating enzyme]-L-cysteine + [acceptor protein]-L-lysine = [E2 ubiquitin-conjugating enzyme]-L-cysteine + N(6)-ubiquitinyl-[acceptor protein]-L-lysine.</text>
        <dbReference type="EC" id="2.3.2.27"/>
    </reaction>
</comment>
<comment type="similarity">
    <text evidence="5">Belongs to the AAA ATPase family.</text>
</comment>
<dbReference type="InterPro" id="IPR027417">
    <property type="entry name" value="P-loop_NTPase"/>
</dbReference>
<dbReference type="GO" id="GO:0005811">
    <property type="term" value="C:lipid droplet"/>
    <property type="evidence" value="ECO:0007669"/>
    <property type="project" value="UniProtKB-SubCell"/>
</dbReference>
<evidence type="ECO:0000256" key="15">
    <source>
        <dbReference type="ARBA" id="ARBA00022801"/>
    </source>
</evidence>
<dbReference type="EC" id="2.3.2.27" evidence="6"/>
<accession>A0A8D2LRN9</accession>
<dbReference type="Pfam" id="PF00097">
    <property type="entry name" value="zf-C3HC4"/>
    <property type="match status" value="1"/>
</dbReference>
<evidence type="ECO:0000256" key="11">
    <source>
        <dbReference type="ARBA" id="ARBA00022723"/>
    </source>
</evidence>
<evidence type="ECO:0000256" key="17">
    <source>
        <dbReference type="ARBA" id="ARBA00022840"/>
    </source>
</evidence>
<evidence type="ECO:0000256" key="4">
    <source>
        <dbReference type="ARBA" id="ARBA00004906"/>
    </source>
</evidence>
<evidence type="ECO:0000256" key="19">
    <source>
        <dbReference type="ARBA" id="ARBA00023098"/>
    </source>
</evidence>
<reference evidence="25" key="1">
    <citation type="submission" date="2025-08" db="UniProtKB">
        <authorList>
            <consortium name="Ensembl"/>
        </authorList>
    </citation>
    <scope>IDENTIFICATION</scope>
</reference>
<keyword evidence="16" id="KW-0862">Zinc</keyword>
<keyword evidence="10" id="KW-0808">Transferase</keyword>
<dbReference type="GO" id="GO:2000051">
    <property type="term" value="P:negative regulation of non-canonical Wnt signaling pathway"/>
    <property type="evidence" value="ECO:0007669"/>
    <property type="project" value="TreeGrafter"/>
</dbReference>
<reference evidence="25" key="2">
    <citation type="submission" date="2025-09" db="UniProtKB">
        <authorList>
            <consortium name="Ensembl"/>
        </authorList>
    </citation>
    <scope>IDENTIFICATION</scope>
</reference>
<dbReference type="GO" id="GO:0002376">
    <property type="term" value="P:immune system process"/>
    <property type="evidence" value="ECO:0007669"/>
    <property type="project" value="UniProtKB-KW"/>
</dbReference>
<evidence type="ECO:0000259" key="24">
    <source>
        <dbReference type="PROSITE" id="PS51981"/>
    </source>
</evidence>
<keyword evidence="26" id="KW-1185">Reference proteome</keyword>
<keyword evidence="20" id="KW-0511">Multifunctional enzyme</keyword>
<name>A0A8D2LRN9_VARKO</name>
<dbReference type="FunFam" id="3.40.50.300:FF:000491">
    <property type="entry name" value="E3 ubiquitin-protein ligase RNF213"/>
    <property type="match status" value="1"/>
</dbReference>
<dbReference type="CDD" id="cd16561">
    <property type="entry name" value="RING-HC_RNF213"/>
    <property type="match status" value="1"/>
</dbReference>
<dbReference type="InterPro" id="IPR031248">
    <property type="entry name" value="RNF213"/>
</dbReference>
<evidence type="ECO:0000256" key="2">
    <source>
        <dbReference type="ARBA" id="ARBA00004502"/>
    </source>
</evidence>
<evidence type="ECO:0000256" key="13">
    <source>
        <dbReference type="ARBA" id="ARBA00022771"/>
    </source>
</evidence>
<dbReference type="OMA" id="YMKDMKN"/>
<dbReference type="GO" id="GO:0061630">
    <property type="term" value="F:ubiquitin protein ligase activity"/>
    <property type="evidence" value="ECO:0007669"/>
    <property type="project" value="UniProtKB-EC"/>
</dbReference>
<evidence type="ECO:0000256" key="6">
    <source>
        <dbReference type="ARBA" id="ARBA00012483"/>
    </source>
</evidence>
<dbReference type="SMART" id="SM00184">
    <property type="entry name" value="RING"/>
    <property type="match status" value="1"/>
</dbReference>